<keyword evidence="4" id="KW-0548">Nucleotidyltransferase</keyword>
<dbReference type="PANTHER" id="PTHR45138">
    <property type="entry name" value="REGULATORY COMPONENTS OF SENSORY TRANSDUCTION SYSTEM"/>
    <property type="match status" value="1"/>
</dbReference>
<gene>
    <name evidence="4" type="ORF">VT98_11173</name>
</gene>
<proteinExistence type="predicted"/>
<dbReference type="Pfam" id="PF00990">
    <property type="entry name" value="GGDEF"/>
    <property type="match status" value="1"/>
</dbReference>
<dbReference type="Proteomes" id="UP000288086">
    <property type="component" value="Unassembled WGS sequence"/>
</dbReference>
<dbReference type="EC" id="2.7.7.65" evidence="1"/>
<reference evidence="4 5" key="1">
    <citation type="submission" date="2017-01" db="EMBL/GenBank/DDBJ databases">
        <title>The cable genome- insights into the physiology and evolution of filamentous bacteria capable of sulfide oxidation via long distance electron transfer.</title>
        <authorList>
            <person name="Schreiber L."/>
            <person name="Bjerg J.T."/>
            <person name="Boggild A."/>
            <person name="Van De Vossenberg J."/>
            <person name="Meysman F."/>
            <person name="Nielsen L.P."/>
            <person name="Schramm A."/>
            <person name="Kjeldsen K.U."/>
        </authorList>
    </citation>
    <scope>NUCLEOTIDE SEQUENCE [LARGE SCALE GENOMIC DNA]</scope>
    <source>
        <strain evidence="4">A1</strain>
    </source>
</reference>
<dbReference type="InterPro" id="IPR050469">
    <property type="entry name" value="Diguanylate_Cyclase"/>
</dbReference>
<evidence type="ECO:0000259" key="3">
    <source>
        <dbReference type="PROSITE" id="PS50887"/>
    </source>
</evidence>
<evidence type="ECO:0000313" key="5">
    <source>
        <dbReference type="Proteomes" id="UP000288086"/>
    </source>
</evidence>
<accession>A0A3S3R2Q3</accession>
<dbReference type="InterPro" id="IPR043128">
    <property type="entry name" value="Rev_trsase/Diguanyl_cyclase"/>
</dbReference>
<dbReference type="GO" id="GO:0005886">
    <property type="term" value="C:plasma membrane"/>
    <property type="evidence" value="ECO:0007669"/>
    <property type="project" value="TreeGrafter"/>
</dbReference>
<comment type="catalytic activity">
    <reaction evidence="2">
        <text>2 GTP = 3',3'-c-di-GMP + 2 diphosphate</text>
        <dbReference type="Rhea" id="RHEA:24898"/>
        <dbReference type="ChEBI" id="CHEBI:33019"/>
        <dbReference type="ChEBI" id="CHEBI:37565"/>
        <dbReference type="ChEBI" id="CHEBI:58805"/>
        <dbReference type="EC" id="2.7.7.65"/>
    </reaction>
</comment>
<dbReference type="InterPro" id="IPR000160">
    <property type="entry name" value="GGDEF_dom"/>
</dbReference>
<dbReference type="PANTHER" id="PTHR45138:SF9">
    <property type="entry name" value="DIGUANYLATE CYCLASE DGCM-RELATED"/>
    <property type="match status" value="1"/>
</dbReference>
<keyword evidence="4" id="KW-0808">Transferase</keyword>
<protein>
    <recommendedName>
        <fullName evidence="1">diguanylate cyclase</fullName>
        <ecNumber evidence="1">2.7.7.65</ecNumber>
    </recommendedName>
</protein>
<dbReference type="EMBL" id="MTKP01000117">
    <property type="protein sequence ID" value="RWX48720.1"/>
    <property type="molecule type" value="Genomic_DNA"/>
</dbReference>
<evidence type="ECO:0000256" key="1">
    <source>
        <dbReference type="ARBA" id="ARBA00012528"/>
    </source>
</evidence>
<comment type="caution">
    <text evidence="4">The sequence shown here is derived from an EMBL/GenBank/DDBJ whole genome shotgun (WGS) entry which is preliminary data.</text>
</comment>
<dbReference type="AlphaFoldDB" id="A0A3S3R2Q3"/>
<evidence type="ECO:0000256" key="2">
    <source>
        <dbReference type="ARBA" id="ARBA00034247"/>
    </source>
</evidence>
<name>A0A3S3R2Q3_9BACT</name>
<dbReference type="SUPFAM" id="SSF55073">
    <property type="entry name" value="Nucleotide cyclase"/>
    <property type="match status" value="1"/>
</dbReference>
<dbReference type="GO" id="GO:1902201">
    <property type="term" value="P:negative regulation of bacterial-type flagellum-dependent cell motility"/>
    <property type="evidence" value="ECO:0007669"/>
    <property type="project" value="TreeGrafter"/>
</dbReference>
<dbReference type="Gene3D" id="3.30.70.270">
    <property type="match status" value="1"/>
</dbReference>
<organism evidence="4 5">
    <name type="scientific">Candidatus Electrothrix communis</name>
    <dbReference type="NCBI Taxonomy" id="1859133"/>
    <lineage>
        <taxon>Bacteria</taxon>
        <taxon>Pseudomonadati</taxon>
        <taxon>Thermodesulfobacteriota</taxon>
        <taxon>Desulfobulbia</taxon>
        <taxon>Desulfobulbales</taxon>
        <taxon>Desulfobulbaceae</taxon>
        <taxon>Candidatus Electrothrix</taxon>
    </lineage>
</organism>
<keyword evidence="5" id="KW-1185">Reference proteome</keyword>
<sequence length="49" mass="5423">MGKIEQLCITVSVGVAELTGDDRTELVENADQALYQVKELGRNCVVVWE</sequence>
<dbReference type="GO" id="GO:0052621">
    <property type="term" value="F:diguanylate cyclase activity"/>
    <property type="evidence" value="ECO:0007669"/>
    <property type="project" value="UniProtKB-EC"/>
</dbReference>
<dbReference type="PROSITE" id="PS50887">
    <property type="entry name" value="GGDEF"/>
    <property type="match status" value="1"/>
</dbReference>
<evidence type="ECO:0000313" key="4">
    <source>
        <dbReference type="EMBL" id="RWX48720.1"/>
    </source>
</evidence>
<dbReference type="GO" id="GO:0043709">
    <property type="term" value="P:cell adhesion involved in single-species biofilm formation"/>
    <property type="evidence" value="ECO:0007669"/>
    <property type="project" value="TreeGrafter"/>
</dbReference>
<dbReference type="InterPro" id="IPR029787">
    <property type="entry name" value="Nucleotide_cyclase"/>
</dbReference>
<feature type="domain" description="GGDEF" evidence="3">
    <location>
        <begin position="1"/>
        <end position="49"/>
    </location>
</feature>